<reference evidence="3 4" key="2">
    <citation type="submission" date="2024-10" db="EMBL/GenBank/DDBJ databases">
        <authorList>
            <person name="Ryan C."/>
        </authorList>
    </citation>
    <scope>NUCLEOTIDE SEQUENCE [LARGE SCALE GENOMIC DNA]</scope>
</reference>
<feature type="compositionally biased region" description="Polar residues" evidence="1">
    <location>
        <begin position="171"/>
        <end position="181"/>
    </location>
</feature>
<keyword evidence="4" id="KW-1185">Reference proteome</keyword>
<dbReference type="EMBL" id="OZ075146">
    <property type="protein sequence ID" value="CAL5053618.1"/>
    <property type="molecule type" value="Genomic_DNA"/>
</dbReference>
<evidence type="ECO:0000313" key="4">
    <source>
        <dbReference type="Proteomes" id="UP001497457"/>
    </source>
</evidence>
<feature type="compositionally biased region" description="Pro residues" evidence="1">
    <location>
        <begin position="202"/>
        <end position="214"/>
    </location>
</feature>
<dbReference type="Pfam" id="PF19584">
    <property type="entry name" value="MCAfunc"/>
    <property type="match status" value="1"/>
</dbReference>
<evidence type="ECO:0000259" key="2">
    <source>
        <dbReference type="Pfam" id="PF19584"/>
    </source>
</evidence>
<gene>
    <name evidence="3" type="ORF">URODEC1_LOCUS93341</name>
</gene>
<feature type="region of interest" description="Disordered" evidence="1">
    <location>
        <begin position="168"/>
        <end position="218"/>
    </location>
</feature>
<proteinExistence type="predicted"/>
<dbReference type="Proteomes" id="UP001497457">
    <property type="component" value="Chromosome 36b"/>
</dbReference>
<reference evidence="4" key="1">
    <citation type="submission" date="2024-06" db="EMBL/GenBank/DDBJ databases">
        <authorList>
            <person name="Ryan C."/>
        </authorList>
    </citation>
    <scope>NUCLEOTIDE SEQUENCE [LARGE SCALE GENOMIC DNA]</scope>
</reference>
<dbReference type="Gene3D" id="1.20.930.20">
    <property type="entry name" value="Adaptor protein Cbl, N-terminal domain"/>
    <property type="match status" value="1"/>
</dbReference>
<sequence length="290" mass="32440">MSCFLTPTEPNRCKLHRFLHKPSQSLSNRAMALWTGLGQAATVAQLAGVDATGLISMILEAVRTVKRNKEECKRLAERVAMIGELLRELQDSDMLQDPAIRKPFQGLNDMLRKAYRLIMSSRNSSTIYNFFLGRKQAEKFREVQNSIDSYLQLYPVISHIDLTRRIAQIPNRRQNSSSSRTPVGHGTGDDSGAAHGALSKCPQPPSPSLPPSPSSPLNRVSHLEPWEILSAPQTPMRLGAFARFPAQRWGDDGYCSGVEERVQTRQGPYGQGYQKDLLEQWSASRSGRDY</sequence>
<evidence type="ECO:0000256" key="1">
    <source>
        <dbReference type="SAM" id="MobiDB-lite"/>
    </source>
</evidence>
<dbReference type="PANTHER" id="PTHR46604:SF1">
    <property type="entry name" value="OS11G0665800 PROTEIN"/>
    <property type="match status" value="1"/>
</dbReference>
<name>A0ABC9EBS4_9POAL</name>
<dbReference type="InterPro" id="IPR036537">
    <property type="entry name" value="Adaptor_Cbl_N_dom_sf"/>
</dbReference>
<dbReference type="PANTHER" id="PTHR46604">
    <property type="entry name" value="PROTEIN MID1-COMPLEMENTING ACTIVITY 1"/>
    <property type="match status" value="1"/>
</dbReference>
<protein>
    <recommendedName>
        <fullName evidence="2">MCAfunc domain-containing protein</fullName>
    </recommendedName>
</protein>
<accession>A0ABC9EBS4</accession>
<dbReference type="InterPro" id="IPR059179">
    <property type="entry name" value="MLKL-like_MCAfunc"/>
</dbReference>
<organism evidence="3 4">
    <name type="scientific">Urochloa decumbens</name>
    <dbReference type="NCBI Taxonomy" id="240449"/>
    <lineage>
        <taxon>Eukaryota</taxon>
        <taxon>Viridiplantae</taxon>
        <taxon>Streptophyta</taxon>
        <taxon>Embryophyta</taxon>
        <taxon>Tracheophyta</taxon>
        <taxon>Spermatophyta</taxon>
        <taxon>Magnoliopsida</taxon>
        <taxon>Liliopsida</taxon>
        <taxon>Poales</taxon>
        <taxon>Poaceae</taxon>
        <taxon>PACMAD clade</taxon>
        <taxon>Panicoideae</taxon>
        <taxon>Panicodae</taxon>
        <taxon>Paniceae</taxon>
        <taxon>Melinidinae</taxon>
        <taxon>Urochloa</taxon>
    </lineage>
</organism>
<dbReference type="AlphaFoldDB" id="A0ABC9EBS4"/>
<evidence type="ECO:0000313" key="3">
    <source>
        <dbReference type="EMBL" id="CAL5053618.1"/>
    </source>
</evidence>
<feature type="domain" description="MCAfunc" evidence="2">
    <location>
        <begin position="54"/>
        <end position="164"/>
    </location>
</feature>
<dbReference type="CDD" id="cd21037">
    <property type="entry name" value="MLKL_NTD"/>
    <property type="match status" value="1"/>
</dbReference>
<dbReference type="InterPro" id="IPR045766">
    <property type="entry name" value="MCAfunc"/>
</dbReference>